<sequence>GDKKYTDPFLDAIAGGLEDRAFELWDKKARKPGEAPPVEPKAKPAEEAIAKPEKIEGAAPEAPVDRRKAEDRRKPGRKDTERRKTERRDVVTRKALDELSPEEQAFAIPELRRMLGVQKKAALRK</sequence>
<evidence type="ECO:0000256" key="1">
    <source>
        <dbReference type="SAM" id="MobiDB-lite"/>
    </source>
</evidence>
<accession>X1CTV1</accession>
<feature type="non-terminal residue" evidence="2">
    <location>
        <position position="125"/>
    </location>
</feature>
<reference evidence="2" key="1">
    <citation type="journal article" date="2014" name="Front. Microbiol.">
        <title>High frequency of phylogenetically diverse reductive dehalogenase-homologous genes in deep subseafloor sedimentary metagenomes.</title>
        <authorList>
            <person name="Kawai M."/>
            <person name="Futagami T."/>
            <person name="Toyoda A."/>
            <person name="Takaki Y."/>
            <person name="Nishi S."/>
            <person name="Hori S."/>
            <person name="Arai W."/>
            <person name="Tsubouchi T."/>
            <person name="Morono Y."/>
            <person name="Uchiyama I."/>
            <person name="Ito T."/>
            <person name="Fujiyama A."/>
            <person name="Inagaki F."/>
            <person name="Takami H."/>
        </authorList>
    </citation>
    <scope>NUCLEOTIDE SEQUENCE</scope>
    <source>
        <strain evidence="2">Expedition CK06-06</strain>
    </source>
</reference>
<organism evidence="2">
    <name type="scientific">marine sediment metagenome</name>
    <dbReference type="NCBI Taxonomy" id="412755"/>
    <lineage>
        <taxon>unclassified sequences</taxon>
        <taxon>metagenomes</taxon>
        <taxon>ecological metagenomes</taxon>
    </lineage>
</organism>
<gene>
    <name evidence="2" type="ORF">S01H4_64595</name>
</gene>
<feature type="compositionally biased region" description="Basic and acidic residues" evidence="1">
    <location>
        <begin position="63"/>
        <end position="89"/>
    </location>
</feature>
<dbReference type="EMBL" id="BART01039227">
    <property type="protein sequence ID" value="GAH11906.1"/>
    <property type="molecule type" value="Genomic_DNA"/>
</dbReference>
<feature type="region of interest" description="Disordered" evidence="1">
    <location>
        <begin position="25"/>
        <end position="89"/>
    </location>
</feature>
<feature type="non-terminal residue" evidence="2">
    <location>
        <position position="1"/>
    </location>
</feature>
<protein>
    <submittedName>
        <fullName evidence="2">Uncharacterized protein</fullName>
    </submittedName>
</protein>
<dbReference type="AlphaFoldDB" id="X1CTV1"/>
<evidence type="ECO:0000313" key="2">
    <source>
        <dbReference type="EMBL" id="GAH11906.1"/>
    </source>
</evidence>
<feature type="compositionally biased region" description="Basic and acidic residues" evidence="1">
    <location>
        <begin position="40"/>
        <end position="56"/>
    </location>
</feature>
<comment type="caution">
    <text evidence="2">The sequence shown here is derived from an EMBL/GenBank/DDBJ whole genome shotgun (WGS) entry which is preliminary data.</text>
</comment>
<name>X1CTV1_9ZZZZ</name>
<proteinExistence type="predicted"/>